<dbReference type="NCBIfam" id="TIGR00099">
    <property type="entry name" value="Cof-subfamily"/>
    <property type="match status" value="1"/>
</dbReference>
<evidence type="ECO:0000313" key="1">
    <source>
        <dbReference type="EMBL" id="OZG52735.1"/>
    </source>
</evidence>
<keyword evidence="1" id="KW-0378">Hydrolase</keyword>
<keyword evidence="2" id="KW-1185">Reference proteome</keyword>
<dbReference type="Proteomes" id="UP000216454">
    <property type="component" value="Unassembled WGS sequence"/>
</dbReference>
<dbReference type="PANTHER" id="PTHR10000">
    <property type="entry name" value="PHOSPHOSERINE PHOSPHATASE"/>
    <property type="match status" value="1"/>
</dbReference>
<dbReference type="PROSITE" id="PS01229">
    <property type="entry name" value="COF_2"/>
    <property type="match status" value="1"/>
</dbReference>
<reference evidence="1 2" key="1">
    <citation type="journal article" date="2017" name="BMC Genomics">
        <title>Comparative genomic and phylogenomic analyses of the Bifidobacteriaceae family.</title>
        <authorList>
            <person name="Lugli G.A."/>
            <person name="Milani C."/>
            <person name="Turroni F."/>
            <person name="Duranti S."/>
            <person name="Mancabelli L."/>
            <person name="Mangifesta M."/>
            <person name="Ferrario C."/>
            <person name="Modesto M."/>
            <person name="Mattarelli P."/>
            <person name="Jiri K."/>
            <person name="van Sinderen D."/>
            <person name="Ventura M."/>
        </authorList>
    </citation>
    <scope>NUCLEOTIDE SEQUENCE [LARGE SCALE GENOMIC DNA]</scope>
    <source>
        <strain evidence="1 2">DSM 24744</strain>
    </source>
</reference>
<comment type="caution">
    <text evidence="1">The sequence shown here is derived from an EMBL/GenBank/DDBJ whole genome shotgun (WGS) entry which is preliminary data.</text>
</comment>
<dbReference type="InterPro" id="IPR023214">
    <property type="entry name" value="HAD_sf"/>
</dbReference>
<dbReference type="Gene3D" id="3.30.1240.10">
    <property type="match status" value="1"/>
</dbReference>
<dbReference type="InterPro" id="IPR036412">
    <property type="entry name" value="HAD-like_sf"/>
</dbReference>
<dbReference type="SFLD" id="SFLDG01140">
    <property type="entry name" value="C2.B:_Phosphomannomutase_and_P"/>
    <property type="match status" value="1"/>
</dbReference>
<dbReference type="SFLD" id="SFLDS00003">
    <property type="entry name" value="Haloacid_Dehalogenase"/>
    <property type="match status" value="1"/>
</dbReference>
<name>A0A261F0Y0_9BIFI</name>
<dbReference type="Gene3D" id="3.40.50.1000">
    <property type="entry name" value="HAD superfamily/HAD-like"/>
    <property type="match status" value="1"/>
</dbReference>
<dbReference type="AlphaFoldDB" id="A0A261F0Y0"/>
<proteinExistence type="predicted"/>
<dbReference type="InterPro" id="IPR000150">
    <property type="entry name" value="Cof"/>
</dbReference>
<dbReference type="GO" id="GO:0000287">
    <property type="term" value="F:magnesium ion binding"/>
    <property type="evidence" value="ECO:0007669"/>
    <property type="project" value="TreeGrafter"/>
</dbReference>
<dbReference type="GO" id="GO:0005829">
    <property type="term" value="C:cytosol"/>
    <property type="evidence" value="ECO:0007669"/>
    <property type="project" value="TreeGrafter"/>
</dbReference>
<dbReference type="RefSeq" id="WP_094690932.1">
    <property type="nucleotide sequence ID" value="NZ_MWWQ01000005.1"/>
</dbReference>
<sequence>MTQTHPHSDPDRIDPGTADGSDIKAVFFDIDGTLTSFKTHIVPQSTLEALEQLSDHGIATFICSGRPPAQLDAARRLMPHEWTGYVTMNGQCCYDDHGYQESEALNPTDIAAFVEFLSTRRPDVAAGFCELDYVYFNQINDYLRAMWDGLGKTAPDIIVDDPARTLTHTTYQVSAYVPAGREEDEIMEVMPHCRALRWHPDFTDICPADGGKPAGIKRFMRKYGWTRSQVMTFGDGGNDVEMLDYAGLGVAMGNATDDAKAAADYVTDDVDHDGIMNALRHFNVL</sequence>
<dbReference type="PANTHER" id="PTHR10000:SF25">
    <property type="entry name" value="PHOSPHATASE YKRA-RELATED"/>
    <property type="match status" value="1"/>
</dbReference>
<accession>A0A261F0Y0</accession>
<organism evidence="1 2">
    <name type="scientific">Pseudoscardovia suis</name>
    <dbReference type="NCBI Taxonomy" id="987063"/>
    <lineage>
        <taxon>Bacteria</taxon>
        <taxon>Bacillati</taxon>
        <taxon>Actinomycetota</taxon>
        <taxon>Actinomycetes</taxon>
        <taxon>Bifidobacteriales</taxon>
        <taxon>Bifidobacteriaceae</taxon>
        <taxon>Pseudoscardovia</taxon>
    </lineage>
</organism>
<protein>
    <submittedName>
        <fullName evidence="1">Hydrolase</fullName>
    </submittedName>
</protein>
<dbReference type="EMBL" id="MWWQ01000005">
    <property type="protein sequence ID" value="OZG52735.1"/>
    <property type="molecule type" value="Genomic_DNA"/>
</dbReference>
<dbReference type="OrthoDB" id="3180855at2"/>
<evidence type="ECO:0000313" key="2">
    <source>
        <dbReference type="Proteomes" id="UP000216454"/>
    </source>
</evidence>
<gene>
    <name evidence="1" type="ORF">PSSU_0353</name>
</gene>
<dbReference type="Pfam" id="PF08282">
    <property type="entry name" value="Hydrolase_3"/>
    <property type="match status" value="1"/>
</dbReference>
<dbReference type="SUPFAM" id="SSF56784">
    <property type="entry name" value="HAD-like"/>
    <property type="match status" value="1"/>
</dbReference>
<dbReference type="GO" id="GO:0016791">
    <property type="term" value="F:phosphatase activity"/>
    <property type="evidence" value="ECO:0007669"/>
    <property type="project" value="TreeGrafter"/>
</dbReference>
<dbReference type="PRINTS" id="PR00119">
    <property type="entry name" value="CATATPASE"/>
</dbReference>
<dbReference type="SFLD" id="SFLDG01144">
    <property type="entry name" value="C2.B.4:_PGP_Like"/>
    <property type="match status" value="1"/>
</dbReference>